<dbReference type="OrthoDB" id="2011998at2759"/>
<organism evidence="2 3">
    <name type="scientific">Absidia repens</name>
    <dbReference type="NCBI Taxonomy" id="90262"/>
    <lineage>
        <taxon>Eukaryota</taxon>
        <taxon>Fungi</taxon>
        <taxon>Fungi incertae sedis</taxon>
        <taxon>Mucoromycota</taxon>
        <taxon>Mucoromycotina</taxon>
        <taxon>Mucoromycetes</taxon>
        <taxon>Mucorales</taxon>
        <taxon>Cunninghamellaceae</taxon>
        <taxon>Absidia</taxon>
    </lineage>
</organism>
<name>A0A1X2ILA1_9FUNG</name>
<dbReference type="SUPFAM" id="SSF55811">
    <property type="entry name" value="Nudix"/>
    <property type="match status" value="1"/>
</dbReference>
<evidence type="ECO:0000313" key="3">
    <source>
        <dbReference type="Proteomes" id="UP000193560"/>
    </source>
</evidence>
<dbReference type="AlphaFoldDB" id="A0A1X2ILA1"/>
<dbReference type="Proteomes" id="UP000193560">
    <property type="component" value="Unassembled WGS sequence"/>
</dbReference>
<protein>
    <recommendedName>
        <fullName evidence="4">Nudix hydrolase domain-containing protein</fullName>
    </recommendedName>
</protein>
<gene>
    <name evidence="2" type="ORF">BCR42DRAFT_411117</name>
</gene>
<sequence>MSTAVISSGTLYEPHSFSPNDANRMTPQPAIVAPTPQLQQNNKLVQQGEETEKKKKKKKGMRHAVGLVVIDPSTKRVLMLSSRKRENAYVLPKGDCQMEPEAERYEDTAFRVLMEAGIKAHNLSRRIAIYTDANKKGKIVGHHAMYECTSFSLLPPPANYDRTRVWVAYDVALRATEDRPMSLMALKNSTLRHNYA</sequence>
<evidence type="ECO:0000313" key="2">
    <source>
        <dbReference type="EMBL" id="ORZ18540.1"/>
    </source>
</evidence>
<dbReference type="STRING" id="90262.A0A1X2ILA1"/>
<reference evidence="2 3" key="1">
    <citation type="submission" date="2016-07" db="EMBL/GenBank/DDBJ databases">
        <title>Pervasive Adenine N6-methylation of Active Genes in Fungi.</title>
        <authorList>
            <consortium name="DOE Joint Genome Institute"/>
            <person name="Mondo S.J."/>
            <person name="Dannebaum R.O."/>
            <person name="Kuo R.C."/>
            <person name="Labutti K."/>
            <person name="Haridas S."/>
            <person name="Kuo A."/>
            <person name="Salamov A."/>
            <person name="Ahrendt S.R."/>
            <person name="Lipzen A."/>
            <person name="Sullivan W."/>
            <person name="Andreopoulos W.B."/>
            <person name="Clum A."/>
            <person name="Lindquist E."/>
            <person name="Daum C."/>
            <person name="Ramamoorthy G.K."/>
            <person name="Gryganskyi A."/>
            <person name="Culley D."/>
            <person name="Magnuson J.K."/>
            <person name="James T.Y."/>
            <person name="O'Malley M.A."/>
            <person name="Stajich J.E."/>
            <person name="Spatafora J.W."/>
            <person name="Visel A."/>
            <person name="Grigoriev I.V."/>
        </authorList>
    </citation>
    <scope>NUCLEOTIDE SEQUENCE [LARGE SCALE GENOMIC DNA]</scope>
    <source>
        <strain evidence="2 3">NRRL 1336</strain>
    </source>
</reference>
<accession>A0A1X2ILA1</accession>
<dbReference type="Gene3D" id="3.90.79.10">
    <property type="entry name" value="Nucleoside Triphosphate Pyrophosphohydrolase"/>
    <property type="match status" value="1"/>
</dbReference>
<feature type="compositionally biased region" description="Polar residues" evidence="1">
    <location>
        <begin position="17"/>
        <end position="26"/>
    </location>
</feature>
<dbReference type="EMBL" id="MCGE01000008">
    <property type="protein sequence ID" value="ORZ18540.1"/>
    <property type="molecule type" value="Genomic_DNA"/>
</dbReference>
<keyword evidence="3" id="KW-1185">Reference proteome</keyword>
<feature type="compositionally biased region" description="Polar residues" evidence="1">
    <location>
        <begin position="1"/>
        <end position="10"/>
    </location>
</feature>
<dbReference type="InterPro" id="IPR015797">
    <property type="entry name" value="NUDIX_hydrolase-like_dom_sf"/>
</dbReference>
<proteinExistence type="predicted"/>
<evidence type="ECO:0000256" key="1">
    <source>
        <dbReference type="SAM" id="MobiDB-lite"/>
    </source>
</evidence>
<comment type="caution">
    <text evidence="2">The sequence shown here is derived from an EMBL/GenBank/DDBJ whole genome shotgun (WGS) entry which is preliminary data.</text>
</comment>
<evidence type="ECO:0008006" key="4">
    <source>
        <dbReference type="Google" id="ProtNLM"/>
    </source>
</evidence>
<feature type="region of interest" description="Disordered" evidence="1">
    <location>
        <begin position="1"/>
        <end position="37"/>
    </location>
</feature>